<keyword evidence="7 10" id="KW-0067">ATP-binding</keyword>
<proteinExistence type="inferred from homology"/>
<evidence type="ECO:0000313" key="12">
    <source>
        <dbReference type="EMBL" id="MCC2242716.1"/>
    </source>
</evidence>
<dbReference type="HAMAP" id="MF_01499">
    <property type="entry name" value="DacA"/>
    <property type="match status" value="1"/>
</dbReference>
<dbReference type="InterPro" id="IPR045585">
    <property type="entry name" value="CdaA_N"/>
</dbReference>
<keyword evidence="3 10" id="KW-0808">Transferase</keyword>
<dbReference type="GO" id="GO:0004016">
    <property type="term" value="F:adenylate cyclase activity"/>
    <property type="evidence" value="ECO:0007669"/>
    <property type="project" value="UniProtKB-UniRule"/>
</dbReference>
<evidence type="ECO:0000256" key="10">
    <source>
        <dbReference type="HAMAP-Rule" id="MF_01499"/>
    </source>
</evidence>
<evidence type="ECO:0000256" key="1">
    <source>
        <dbReference type="ARBA" id="ARBA00000877"/>
    </source>
</evidence>
<keyword evidence="8 10" id="KW-1133">Transmembrane helix</keyword>
<dbReference type="PANTHER" id="PTHR34185">
    <property type="entry name" value="DIADENYLATE CYCLASE"/>
    <property type="match status" value="1"/>
</dbReference>
<protein>
    <recommendedName>
        <fullName evidence="10">Diadenylate cyclase</fullName>
        <shortName evidence="10">DAC</shortName>
        <ecNumber evidence="10">2.7.7.85</ecNumber>
    </recommendedName>
    <alternativeName>
        <fullName evidence="10">Cyclic-di-AMP synthase</fullName>
        <shortName evidence="10">c-di-AMP synthase</shortName>
    </alternativeName>
</protein>
<dbReference type="SUPFAM" id="SSF143597">
    <property type="entry name" value="YojJ-like"/>
    <property type="match status" value="1"/>
</dbReference>
<feature type="transmembrane region" description="Helical" evidence="10">
    <location>
        <begin position="20"/>
        <end position="45"/>
    </location>
</feature>
<keyword evidence="6 10" id="KW-0547">Nucleotide-binding</keyword>
<dbReference type="GO" id="GO:0006171">
    <property type="term" value="P:cAMP biosynthetic process"/>
    <property type="evidence" value="ECO:0007669"/>
    <property type="project" value="InterPro"/>
</dbReference>
<dbReference type="Pfam" id="PF02457">
    <property type="entry name" value="DAC"/>
    <property type="match status" value="1"/>
</dbReference>
<sequence>MEQVQSFLTVLENFKENYLAWVSVLNITVSKTDIVEMLIIAFLFYHVLKWIKDTRAWMLLKGILVILAFVLVAAIFQMNTILWIAEKTINVAIIAIVVIFQPELRKALEELGRKKFISSLFSFDFGKDGVERFNDHTIGELVKASYEMGKVKTGALIVVENEIMLTEYERTGIALDSLVSSQLLINIFEKNTPLHDGAIIVRGDRVVSATCYLPLSDSLELSKDLGTRHRAAVGISEVSDSLTIVVSEETGKVSIAMGGQLYRNVDAEFLRSKLKFLQSSNIEPKRFQLLKRRLRNVKKADKTGDE</sequence>
<evidence type="ECO:0000256" key="3">
    <source>
        <dbReference type="ARBA" id="ARBA00022679"/>
    </source>
</evidence>
<dbReference type="Pfam" id="PF19293">
    <property type="entry name" value="CdaA_N"/>
    <property type="match status" value="1"/>
</dbReference>
<dbReference type="GO" id="GO:0005524">
    <property type="term" value="F:ATP binding"/>
    <property type="evidence" value="ECO:0007669"/>
    <property type="project" value="UniProtKB-UniRule"/>
</dbReference>
<dbReference type="InterPro" id="IPR036888">
    <property type="entry name" value="DNA_integrity_DisA_N_sf"/>
</dbReference>
<evidence type="ECO:0000256" key="6">
    <source>
        <dbReference type="ARBA" id="ARBA00022741"/>
    </source>
</evidence>
<gene>
    <name evidence="12" type="primary">cdaA</name>
    <name evidence="10" type="synonym">dacA</name>
    <name evidence="12" type="ORF">LKD47_10445</name>
    <name evidence="13" type="ORF">OCV43_02315</name>
</gene>
<comment type="similarity">
    <text evidence="10">Belongs to the adenylate cyclase family. DacA/CdaA subfamily.</text>
</comment>
<dbReference type="PANTHER" id="PTHR34185:SF1">
    <property type="entry name" value="DIADENYLATE CYCLASE"/>
    <property type="match status" value="1"/>
</dbReference>
<dbReference type="Proteomes" id="UP001209666">
    <property type="component" value="Unassembled WGS sequence"/>
</dbReference>
<keyword evidence="4 10" id="KW-0812">Transmembrane</keyword>
<evidence type="ECO:0000313" key="14">
    <source>
        <dbReference type="Proteomes" id="UP001198893"/>
    </source>
</evidence>
<accession>A0AAW4WHC9</accession>
<feature type="domain" description="DAC" evidence="11">
    <location>
        <begin position="101"/>
        <end position="267"/>
    </location>
</feature>
<dbReference type="EC" id="2.7.7.85" evidence="10"/>
<evidence type="ECO:0000256" key="8">
    <source>
        <dbReference type="ARBA" id="ARBA00022989"/>
    </source>
</evidence>
<comment type="caution">
    <text evidence="12">The sequence shown here is derived from an EMBL/GenBank/DDBJ whole genome shotgun (WGS) entry which is preliminary data.</text>
</comment>
<dbReference type="GO" id="GO:0106408">
    <property type="term" value="F:diadenylate cyclase activity"/>
    <property type="evidence" value="ECO:0007669"/>
    <property type="project" value="UniProtKB-EC"/>
</dbReference>
<dbReference type="InterPro" id="IPR014046">
    <property type="entry name" value="C-di-AMP_synthase"/>
</dbReference>
<organism evidence="12 14">
    <name type="scientific">Roseburia amylophila</name>
    <dbReference type="NCBI Taxonomy" id="2981794"/>
    <lineage>
        <taxon>Bacteria</taxon>
        <taxon>Bacillati</taxon>
        <taxon>Bacillota</taxon>
        <taxon>Clostridia</taxon>
        <taxon>Lachnospirales</taxon>
        <taxon>Lachnospiraceae</taxon>
        <taxon>Roseburia</taxon>
    </lineage>
</organism>
<feature type="transmembrane region" description="Helical" evidence="10">
    <location>
        <begin position="57"/>
        <end position="75"/>
    </location>
</feature>
<keyword evidence="2 10" id="KW-1003">Cell membrane</keyword>
<evidence type="ECO:0000256" key="4">
    <source>
        <dbReference type="ARBA" id="ARBA00022692"/>
    </source>
</evidence>
<evidence type="ECO:0000313" key="15">
    <source>
        <dbReference type="Proteomes" id="UP001209666"/>
    </source>
</evidence>
<comment type="function">
    <text evidence="10">Catalyzes the condensation of 2 ATP molecules into cyclic di-AMP (c-di-AMP), a second messenger used to regulate differing processes in different bacteria.</text>
</comment>
<evidence type="ECO:0000256" key="2">
    <source>
        <dbReference type="ARBA" id="ARBA00022475"/>
    </source>
</evidence>
<dbReference type="AlphaFoldDB" id="A0AAW4WHC9"/>
<dbReference type="InterPro" id="IPR003390">
    <property type="entry name" value="DNA_integrity_scan_DisA_N"/>
</dbReference>
<dbReference type="InterPro" id="IPR050338">
    <property type="entry name" value="DisA"/>
</dbReference>
<dbReference type="FunFam" id="3.40.1700.10:FF:000002">
    <property type="entry name" value="Diadenylate cyclase"/>
    <property type="match status" value="1"/>
</dbReference>
<evidence type="ECO:0000259" key="11">
    <source>
        <dbReference type="PROSITE" id="PS51794"/>
    </source>
</evidence>
<dbReference type="InterPro" id="IPR034701">
    <property type="entry name" value="CdaA"/>
</dbReference>
<evidence type="ECO:0000313" key="13">
    <source>
        <dbReference type="EMBL" id="MCU6716111.1"/>
    </source>
</evidence>
<dbReference type="PROSITE" id="PS51794">
    <property type="entry name" value="DAC"/>
    <property type="match status" value="1"/>
</dbReference>
<comment type="catalytic activity">
    <reaction evidence="1 10">
        <text>2 ATP = 3',3'-c-di-AMP + 2 diphosphate</text>
        <dbReference type="Rhea" id="RHEA:35655"/>
        <dbReference type="ChEBI" id="CHEBI:30616"/>
        <dbReference type="ChEBI" id="CHEBI:33019"/>
        <dbReference type="ChEBI" id="CHEBI:71500"/>
        <dbReference type="EC" id="2.7.7.85"/>
    </reaction>
</comment>
<keyword evidence="9 10" id="KW-0472">Membrane</keyword>
<keyword evidence="5 10" id="KW-0548">Nucleotidyltransferase</keyword>
<reference evidence="12" key="2">
    <citation type="submission" date="2021-10" db="EMBL/GenBank/DDBJ databases">
        <title>Anaerobic single-cell dispensing facilitates the cultivation of human gut bacteria.</title>
        <authorList>
            <person name="Afrizal A."/>
        </authorList>
    </citation>
    <scope>NUCLEOTIDE SEQUENCE</scope>
    <source>
        <strain evidence="12">CLA-AA-H204</strain>
    </source>
</reference>
<reference evidence="13" key="3">
    <citation type="submission" date="2022-09" db="EMBL/GenBank/DDBJ databases">
        <authorList>
            <person name="Hitch T.C.A."/>
        </authorList>
    </citation>
    <scope>NUCLEOTIDE SEQUENCE</scope>
    <source>
        <strain evidence="13">Sanger_19</strain>
    </source>
</reference>
<dbReference type="Proteomes" id="UP001198893">
    <property type="component" value="Unassembled WGS sequence"/>
</dbReference>
<dbReference type="PIRSF" id="PIRSF004793">
    <property type="entry name" value="UCP004793"/>
    <property type="match status" value="1"/>
</dbReference>
<evidence type="ECO:0000256" key="5">
    <source>
        <dbReference type="ARBA" id="ARBA00022695"/>
    </source>
</evidence>
<keyword evidence="15" id="KW-1185">Reference proteome</keyword>
<dbReference type="NCBIfam" id="TIGR00159">
    <property type="entry name" value="diadenylate cyclase CdaA"/>
    <property type="match status" value="1"/>
</dbReference>
<comment type="subunit">
    <text evidence="10">Probably a homodimer.</text>
</comment>
<dbReference type="EMBL" id="JAJEQW010000011">
    <property type="protein sequence ID" value="MCC2242716.1"/>
    <property type="molecule type" value="Genomic_DNA"/>
</dbReference>
<evidence type="ECO:0000256" key="9">
    <source>
        <dbReference type="ARBA" id="ARBA00023136"/>
    </source>
</evidence>
<reference evidence="13 15" key="1">
    <citation type="journal article" date="2021" name="ISME Commun">
        <title>Automated analysis of genomic sequences facilitates high-throughput and comprehensive description of bacteria.</title>
        <authorList>
            <person name="Hitch T.C.A."/>
        </authorList>
    </citation>
    <scope>NUCLEOTIDE SEQUENCE [LARGE SCALE GENOMIC DNA]</scope>
    <source>
        <strain evidence="13 15">Sanger_19</strain>
    </source>
</reference>
<dbReference type="Gene3D" id="3.40.1700.10">
    <property type="entry name" value="DNA integrity scanning protein, DisA, N-terminal domain"/>
    <property type="match status" value="1"/>
</dbReference>
<comment type="caution">
    <text evidence="10">Lacks conserved residue(s) required for the propagation of feature annotation.</text>
</comment>
<dbReference type="EMBL" id="JAOQKI010000002">
    <property type="protein sequence ID" value="MCU6716111.1"/>
    <property type="molecule type" value="Genomic_DNA"/>
</dbReference>
<evidence type="ECO:0000256" key="7">
    <source>
        <dbReference type="ARBA" id="ARBA00022840"/>
    </source>
</evidence>
<name>A0AAW4WHC9_9FIRM</name>